<comment type="caution">
    <text evidence="2">The sequence shown here is derived from an EMBL/GenBank/DDBJ whole genome shotgun (WGS) entry which is preliminary data.</text>
</comment>
<evidence type="ECO:0000313" key="3">
    <source>
        <dbReference type="EMBL" id="CAL1158221.1"/>
    </source>
</evidence>
<reference evidence="3" key="2">
    <citation type="submission" date="2024-04" db="EMBL/GenBank/DDBJ databases">
        <authorList>
            <person name="Chen Y."/>
            <person name="Shah S."/>
            <person name="Dougan E. K."/>
            <person name="Thang M."/>
            <person name="Chan C."/>
        </authorList>
    </citation>
    <scope>NUCLEOTIDE SEQUENCE [LARGE SCALE GENOMIC DNA]</scope>
</reference>
<dbReference type="EMBL" id="CAMXCT030003510">
    <property type="protein sequence ID" value="CAL4792158.1"/>
    <property type="molecule type" value="Genomic_DNA"/>
</dbReference>
<dbReference type="Proteomes" id="UP001152797">
    <property type="component" value="Unassembled WGS sequence"/>
</dbReference>
<dbReference type="EMBL" id="CAMXCT010003510">
    <property type="protein sequence ID" value="CAI4004846.1"/>
    <property type="molecule type" value="Genomic_DNA"/>
</dbReference>
<dbReference type="OrthoDB" id="410234at2759"/>
<keyword evidence="4" id="KW-1185">Reference proteome</keyword>
<feature type="compositionally biased region" description="Low complexity" evidence="1">
    <location>
        <begin position="365"/>
        <end position="375"/>
    </location>
</feature>
<dbReference type="AlphaFoldDB" id="A0A9P1D8F1"/>
<dbReference type="EMBL" id="CAMXCT020003510">
    <property type="protein sequence ID" value="CAL1158221.1"/>
    <property type="molecule type" value="Genomic_DNA"/>
</dbReference>
<accession>A0A9P1D8F1</accession>
<name>A0A9P1D8F1_9DINO</name>
<feature type="compositionally biased region" description="Acidic residues" evidence="1">
    <location>
        <begin position="204"/>
        <end position="217"/>
    </location>
</feature>
<organism evidence="2">
    <name type="scientific">Cladocopium goreaui</name>
    <dbReference type="NCBI Taxonomy" id="2562237"/>
    <lineage>
        <taxon>Eukaryota</taxon>
        <taxon>Sar</taxon>
        <taxon>Alveolata</taxon>
        <taxon>Dinophyceae</taxon>
        <taxon>Suessiales</taxon>
        <taxon>Symbiodiniaceae</taxon>
        <taxon>Cladocopium</taxon>
    </lineage>
</organism>
<sequence length="1110" mass="123786">MSAQSIAETQPDDTLFPCIKCGLDCSAKDSAVLRGANWQCKSCTNVYQILYRHMGGLPESWNNMTPESQVQFFKHAGSAIKCAPKNGRWSHVRSSLVSQMTHFHTEQRRIRCNREFLPLSVWATRGFDTKRIEANGEMREDKVFGEVWTAPLSTISDDDIRGTVEKEILEKENRLKEKKKVKGKKPADSASPPADGPGSSAFAIDDDVWSIPSEDEGPMVIGEGKPQKATKTKKEDDAAVAARRAARERDQKWKQEVCKATRYINSLNSVCHSLATVSAKVEKNPELIPDKLTDGLKQAVTQMNYFKQRATQLISASDGTKSSSLPEGFDADSCCNDQLKAAQAVLKDCRAIFTEKSREAREAKAAAPKAAPAAKRSAKPKATNEARDQVARGLSVRGASERAVNQLWNLWHAEDEQIARGSFQRIVDKELQPWKEATINVAFPTYEGGQVVLPIVDLKPTLQRMAHESPAFTKALARALLGTGVLTPIFYCDECQAGNILSVEKLRKANIWYMSWLQCWHHLKSPSMWIVICVVQSACLQGSPAIVGGSSAIMKSILEHLVSGEHEAGWLLTPEVHFKQNQKAWFLGDNDAIRSVFSLKGSAGLRPCVLCSNVVKATSSSFLNDSTWKDVGASGGFKVSTDQEIFGHCDKLKSFRTKAEREIYEKASGIVFDEASLMFSEAERTKLPPSRVMNDTMHCYMTNGCASWELAIFLQSVFDHTHVTLEILQGAVASDQWMGLKASGKTQNYVKNLLNAKMFSDDNFKGEAHQTAALVPLVRYYMETLIEPASRVPPACVESFRCLCNIVSFIREISHGLYPLDEASMQHFAALQQKHQTLFAAAYGEQHKPKHHHRMHIPTQWLAAGVPVNCEPLESKHRLYKSGVADRQVGQVRDHESFSASVLCRLLQTSLDIVKKHGLPFWELLPPIKEASLDDKIFLATTSLQTSQRDILCWQHEAGIVSEWFSQPDHGLFLRYTKLAFIAAEVDAWPPEKQERLEACREFCRSVCTELGRTPQTECLSNLWVLITMTRCRLGGTSGHDIDADGMACPPVALGDPSQLLKKMNPYRRRAFKKDIEIIQDVLPSLKHFDPALFNEVLSLSTKIDKMISD</sequence>
<evidence type="ECO:0000256" key="1">
    <source>
        <dbReference type="SAM" id="MobiDB-lite"/>
    </source>
</evidence>
<feature type="region of interest" description="Disordered" evidence="1">
    <location>
        <begin position="175"/>
        <end position="237"/>
    </location>
</feature>
<proteinExistence type="predicted"/>
<evidence type="ECO:0000313" key="4">
    <source>
        <dbReference type="Proteomes" id="UP001152797"/>
    </source>
</evidence>
<protein>
    <submittedName>
        <fullName evidence="2">Uncharacterized protein</fullName>
    </submittedName>
</protein>
<evidence type="ECO:0000313" key="2">
    <source>
        <dbReference type="EMBL" id="CAI4004846.1"/>
    </source>
</evidence>
<feature type="region of interest" description="Disordered" evidence="1">
    <location>
        <begin position="363"/>
        <end position="388"/>
    </location>
</feature>
<reference evidence="2" key="1">
    <citation type="submission" date="2022-10" db="EMBL/GenBank/DDBJ databases">
        <authorList>
            <person name="Chen Y."/>
            <person name="Dougan E. K."/>
            <person name="Chan C."/>
            <person name="Rhodes N."/>
            <person name="Thang M."/>
        </authorList>
    </citation>
    <scope>NUCLEOTIDE SEQUENCE</scope>
</reference>
<gene>
    <name evidence="2" type="ORF">C1SCF055_LOCUS30615</name>
</gene>
<feature type="compositionally biased region" description="Low complexity" evidence="1">
    <location>
        <begin position="188"/>
        <end position="201"/>
    </location>
</feature>